<name>A0A5E4D9E1_MARMO</name>
<feature type="region of interest" description="Disordered" evidence="1">
    <location>
        <begin position="63"/>
        <end position="112"/>
    </location>
</feature>
<keyword evidence="3" id="KW-1185">Reference proteome</keyword>
<reference evidence="2" key="1">
    <citation type="submission" date="2019-04" db="EMBL/GenBank/DDBJ databases">
        <authorList>
            <person name="Alioto T."/>
            <person name="Alioto T."/>
        </authorList>
    </citation>
    <scope>NUCLEOTIDE SEQUENCE [LARGE SCALE GENOMIC DNA]</scope>
</reference>
<gene>
    <name evidence="2" type="ORF">MONAX_5E042742</name>
</gene>
<comment type="caution">
    <text evidence="2">The sequence shown here is derived from an EMBL/GenBank/DDBJ whole genome shotgun (WGS) entry which is preliminary data.</text>
</comment>
<organism evidence="2 3">
    <name type="scientific">Marmota monax</name>
    <name type="common">Woodchuck</name>
    <dbReference type="NCBI Taxonomy" id="9995"/>
    <lineage>
        <taxon>Eukaryota</taxon>
        <taxon>Metazoa</taxon>
        <taxon>Chordata</taxon>
        <taxon>Craniata</taxon>
        <taxon>Vertebrata</taxon>
        <taxon>Euteleostomi</taxon>
        <taxon>Mammalia</taxon>
        <taxon>Eutheria</taxon>
        <taxon>Euarchontoglires</taxon>
        <taxon>Glires</taxon>
        <taxon>Rodentia</taxon>
        <taxon>Sciuromorpha</taxon>
        <taxon>Sciuridae</taxon>
        <taxon>Xerinae</taxon>
        <taxon>Marmotini</taxon>
        <taxon>Marmota</taxon>
    </lineage>
</organism>
<feature type="compositionally biased region" description="Polar residues" evidence="1">
    <location>
        <begin position="67"/>
        <end position="86"/>
    </location>
</feature>
<feature type="compositionally biased region" description="Low complexity" evidence="1">
    <location>
        <begin position="87"/>
        <end position="105"/>
    </location>
</feature>
<protein>
    <submittedName>
        <fullName evidence="2">Uncharacterized protein</fullName>
    </submittedName>
</protein>
<sequence length="112" mass="12119">KSLKSRLNGRPGCKTEDSLPRPIHSFVKLIWVLLVKQVPQDTEGARGRCLQVLEQRVRWRRVPGSAPTAQWTAPAPLTSSLSQSLNQADSRASSQAKAAATQARGAPPPPSD</sequence>
<feature type="non-terminal residue" evidence="2">
    <location>
        <position position="1"/>
    </location>
</feature>
<evidence type="ECO:0000256" key="1">
    <source>
        <dbReference type="SAM" id="MobiDB-lite"/>
    </source>
</evidence>
<dbReference type="AlphaFoldDB" id="A0A5E4D9E1"/>
<proteinExistence type="predicted"/>
<evidence type="ECO:0000313" key="3">
    <source>
        <dbReference type="Proteomes" id="UP000335636"/>
    </source>
</evidence>
<evidence type="ECO:0000313" key="2">
    <source>
        <dbReference type="EMBL" id="VTJ89349.1"/>
    </source>
</evidence>
<accession>A0A5E4D9E1</accession>
<dbReference type="Proteomes" id="UP000335636">
    <property type="component" value="Unassembled WGS sequence"/>
</dbReference>
<feature type="region of interest" description="Disordered" evidence="1">
    <location>
        <begin position="1"/>
        <end position="20"/>
    </location>
</feature>
<dbReference type="EMBL" id="CABDUW010003519">
    <property type="protein sequence ID" value="VTJ89349.1"/>
    <property type="molecule type" value="Genomic_DNA"/>
</dbReference>
<feature type="non-terminal residue" evidence="2">
    <location>
        <position position="112"/>
    </location>
</feature>